<reference evidence="3" key="1">
    <citation type="submission" date="2021-03" db="EMBL/GenBank/DDBJ databases">
        <title>Fibrella sp. HMF5335 genome sequencing and assembly.</title>
        <authorList>
            <person name="Kang H."/>
            <person name="Kim H."/>
            <person name="Bae S."/>
            <person name="Joh K."/>
        </authorList>
    </citation>
    <scope>NUCLEOTIDE SEQUENCE</scope>
    <source>
        <strain evidence="3">HMF5335</strain>
    </source>
</reference>
<name>A0A939K0C2_9BACT</name>
<evidence type="ECO:0000313" key="3">
    <source>
        <dbReference type="EMBL" id="MBO0935932.1"/>
    </source>
</evidence>
<gene>
    <name evidence="3" type="ORF">J2I47_05170</name>
</gene>
<feature type="signal peptide" evidence="2">
    <location>
        <begin position="1"/>
        <end position="22"/>
    </location>
</feature>
<dbReference type="AlphaFoldDB" id="A0A939K0C2"/>
<feature type="chain" id="PRO_5037874529" evidence="2">
    <location>
        <begin position="23"/>
        <end position="696"/>
    </location>
</feature>
<dbReference type="Proteomes" id="UP000664034">
    <property type="component" value="Unassembled WGS sequence"/>
</dbReference>
<evidence type="ECO:0000313" key="4">
    <source>
        <dbReference type="Proteomes" id="UP000664034"/>
    </source>
</evidence>
<evidence type="ECO:0000256" key="1">
    <source>
        <dbReference type="SAM" id="MobiDB-lite"/>
    </source>
</evidence>
<organism evidence="3 4">
    <name type="scientific">Fibrella rubiginis</name>
    <dbReference type="NCBI Taxonomy" id="2817060"/>
    <lineage>
        <taxon>Bacteria</taxon>
        <taxon>Pseudomonadati</taxon>
        <taxon>Bacteroidota</taxon>
        <taxon>Cytophagia</taxon>
        <taxon>Cytophagales</taxon>
        <taxon>Spirosomataceae</taxon>
        <taxon>Fibrella</taxon>
    </lineage>
</organism>
<evidence type="ECO:0000256" key="2">
    <source>
        <dbReference type="SAM" id="SignalP"/>
    </source>
</evidence>
<sequence>MRGCLRLFVCLLIWGIAGSAWAQQFPGSGSGGTLQPGSFPGMSPGTSTGGGRPGGSGAGVGLDDSTKVIYGPKTTRFFLESDIFNNRKKLYITDTALVGTHQFEYTRRNQNLYTDLGNLGTPMRPVFYQTPTQIGQQQGYYVFTPYAFNTETVRYYDTKSPFTDMYLALGARNQNILNFDFTQNISQRFNAGFNVQRFTSEKQFGLGSARTQTERLLAQNWGVLLHANYRTEDDRYTLLVHFNHMNHSLPEQGGSVPTTRPDGTVLAFDYEGQAKLVGTLGWERHSDVHIYQQYVPAQGFQFFHRLDYQYHVNNYRDDQLRSNLDFAKGFYPVSMTSTNRPQQFLDSARIQQDVFWKALDNTFGIKGIYARGKSAFNYRLYYRPRLFSQTSQYNQASRIDTLRTRTTSTVSTSSVTTVTQLGEYDNTKLENYIGGWLGYYFPDSLSRLTAEAEYLLGGGYRLQGLLESKNFTAGFTSLQAAPTLISQRFISNNYSWTNNFGLRRTQHAYGQFSVRYKNVTATPGADFWLLGNYVYFDEKGVPQQNKGEFSMFRTGLGLSYKTPRFLASTQVYYTPLNSGDGILRVPKLFVNARVQYDFIYAKVLHIQTGLDVHYKSSYYADAYMPVTQQYHLQNVQAVEGALLADVFANMRVNRVRFFLKLSHANQGLFGPGYYVSPGFPQIQHGLCFGVDWLLFD</sequence>
<dbReference type="InterPro" id="IPR025631">
    <property type="entry name" value="Porin_10"/>
</dbReference>
<proteinExistence type="predicted"/>
<protein>
    <submittedName>
        <fullName evidence="3">Porin</fullName>
    </submittedName>
</protein>
<feature type="compositionally biased region" description="Gly residues" evidence="1">
    <location>
        <begin position="47"/>
        <end position="60"/>
    </location>
</feature>
<accession>A0A939K0C2</accession>
<keyword evidence="2" id="KW-0732">Signal</keyword>
<dbReference type="Pfam" id="PF14121">
    <property type="entry name" value="Porin_10"/>
    <property type="match status" value="1"/>
</dbReference>
<keyword evidence="4" id="KW-1185">Reference proteome</keyword>
<comment type="caution">
    <text evidence="3">The sequence shown here is derived from an EMBL/GenBank/DDBJ whole genome shotgun (WGS) entry which is preliminary data.</text>
</comment>
<feature type="compositionally biased region" description="Low complexity" evidence="1">
    <location>
        <begin position="36"/>
        <end position="46"/>
    </location>
</feature>
<feature type="region of interest" description="Disordered" evidence="1">
    <location>
        <begin position="28"/>
        <end position="60"/>
    </location>
</feature>
<dbReference type="EMBL" id="JAFMYV010000002">
    <property type="protein sequence ID" value="MBO0935932.1"/>
    <property type="molecule type" value="Genomic_DNA"/>
</dbReference>